<sequence length="103" mass="11113">MLATRLAPPRPTERIGGLHDDVEILPAGGRDVAAGRGPDGTALKQRGDGLILLLRGLAERFHAEIDLPLRLPQPDRGTESRGGNIEGHRRMPSEIGPLCARIR</sequence>
<evidence type="ECO:0000313" key="2">
    <source>
        <dbReference type="EMBL" id="KAA0684006.1"/>
    </source>
</evidence>
<organism evidence="2 3">
    <name type="scientific">Roseomonas genomospecies 6</name>
    <dbReference type="NCBI Taxonomy" id="214106"/>
    <lineage>
        <taxon>Bacteria</taxon>
        <taxon>Pseudomonadati</taxon>
        <taxon>Pseudomonadota</taxon>
        <taxon>Alphaproteobacteria</taxon>
        <taxon>Acetobacterales</taxon>
        <taxon>Roseomonadaceae</taxon>
        <taxon>Roseomonas</taxon>
    </lineage>
</organism>
<comment type="caution">
    <text evidence="2">The sequence shown here is derived from an EMBL/GenBank/DDBJ whole genome shotgun (WGS) entry which is preliminary data.</text>
</comment>
<dbReference type="EMBL" id="QOKW01000001">
    <property type="protein sequence ID" value="KAA0684006.1"/>
    <property type="molecule type" value="Genomic_DNA"/>
</dbReference>
<gene>
    <name evidence="2" type="ORF">DS843_00770</name>
</gene>
<accession>A0A9W7NNU6</accession>
<feature type="region of interest" description="Disordered" evidence="1">
    <location>
        <begin position="1"/>
        <end position="21"/>
    </location>
</feature>
<dbReference type="Proteomes" id="UP000480854">
    <property type="component" value="Unassembled WGS sequence"/>
</dbReference>
<name>A0A9W7NNU6_9PROT</name>
<proteinExistence type="predicted"/>
<feature type="region of interest" description="Disordered" evidence="1">
    <location>
        <begin position="70"/>
        <end position="103"/>
    </location>
</feature>
<evidence type="ECO:0000256" key="1">
    <source>
        <dbReference type="SAM" id="MobiDB-lite"/>
    </source>
</evidence>
<keyword evidence="3" id="KW-1185">Reference proteome</keyword>
<protein>
    <submittedName>
        <fullName evidence="2">Uncharacterized protein</fullName>
    </submittedName>
</protein>
<feature type="compositionally biased region" description="Basic and acidic residues" evidence="1">
    <location>
        <begin position="11"/>
        <end position="21"/>
    </location>
</feature>
<reference evidence="2 3" key="1">
    <citation type="submission" date="2018-07" db="EMBL/GenBank/DDBJ databases">
        <title>Genome sequence of Azospirillum sp. ATCC 49961.</title>
        <authorList>
            <person name="Sant'Anna F.H."/>
            <person name="Baldani J.I."/>
            <person name="Zilli J.E."/>
            <person name="Reis V.M."/>
            <person name="Hartmann A."/>
            <person name="Cruz L."/>
            <person name="de Souza E.M."/>
            <person name="de Oliveira Pedrosa F."/>
            <person name="Passaglia L.M.P."/>
        </authorList>
    </citation>
    <scope>NUCLEOTIDE SEQUENCE [LARGE SCALE GENOMIC DNA]</scope>
    <source>
        <strain evidence="2 3">ATCC 49961</strain>
    </source>
</reference>
<evidence type="ECO:0000313" key="3">
    <source>
        <dbReference type="Proteomes" id="UP000480854"/>
    </source>
</evidence>
<dbReference type="AlphaFoldDB" id="A0A9W7NNU6"/>